<evidence type="ECO:0000313" key="2">
    <source>
        <dbReference type="EMBL" id="MCD9873088.1"/>
    </source>
</evidence>
<gene>
    <name evidence="2" type="ORF">LJ657_05285</name>
</gene>
<feature type="region of interest" description="Disordered" evidence="1">
    <location>
        <begin position="1"/>
        <end position="51"/>
    </location>
</feature>
<name>A0A9Q3Z494_9ACTN</name>
<comment type="caution">
    <text evidence="2">The sequence shown here is derived from an EMBL/GenBank/DDBJ whole genome shotgun (WGS) entry which is preliminary data.</text>
</comment>
<reference evidence="2" key="1">
    <citation type="submission" date="2021-12" db="EMBL/GenBank/DDBJ databases">
        <authorList>
            <person name="Lee J.-H."/>
            <person name="Kim S.-B."/>
        </authorList>
    </citation>
    <scope>NUCLEOTIDE SEQUENCE</scope>
    <source>
        <strain evidence="2">NR30</strain>
    </source>
</reference>
<dbReference type="Proteomes" id="UP001108029">
    <property type="component" value="Unassembled WGS sequence"/>
</dbReference>
<sequence>MRRMPPGTLTGRTRVAVPRRTATPRVPAARKSAEALPAPANPSLETLEYAS</sequence>
<keyword evidence="3" id="KW-1185">Reference proteome</keyword>
<organism evidence="2 3">
    <name type="scientific">Streptomyces guryensis</name>
    <dbReference type="NCBI Taxonomy" id="2886947"/>
    <lineage>
        <taxon>Bacteria</taxon>
        <taxon>Bacillati</taxon>
        <taxon>Actinomycetota</taxon>
        <taxon>Actinomycetes</taxon>
        <taxon>Kitasatosporales</taxon>
        <taxon>Streptomycetaceae</taxon>
        <taxon>Streptomyces</taxon>
    </lineage>
</organism>
<proteinExistence type="predicted"/>
<evidence type="ECO:0000256" key="1">
    <source>
        <dbReference type="SAM" id="MobiDB-lite"/>
    </source>
</evidence>
<dbReference type="EMBL" id="JAJSBI010000002">
    <property type="protein sequence ID" value="MCD9873088.1"/>
    <property type="molecule type" value="Genomic_DNA"/>
</dbReference>
<feature type="compositionally biased region" description="Low complexity" evidence="1">
    <location>
        <begin position="12"/>
        <end position="30"/>
    </location>
</feature>
<accession>A0A9Q3Z494</accession>
<protein>
    <submittedName>
        <fullName evidence="2">Uncharacterized protein</fullName>
    </submittedName>
</protein>
<dbReference type="AlphaFoldDB" id="A0A9Q3Z494"/>
<evidence type="ECO:0000313" key="3">
    <source>
        <dbReference type="Proteomes" id="UP001108029"/>
    </source>
</evidence>